<dbReference type="InterPro" id="IPR049581">
    <property type="entry name" value="SrGAP3_F-BAR"/>
</dbReference>
<dbReference type="Gene3D" id="1.20.1270.60">
    <property type="entry name" value="Arfaptin homology (AH) domain/BAR domain"/>
    <property type="match status" value="1"/>
</dbReference>
<organism evidence="8 9">
    <name type="scientific">Piliocolobus tephrosceles</name>
    <name type="common">Ugandan red Colobus</name>
    <dbReference type="NCBI Taxonomy" id="591936"/>
    <lineage>
        <taxon>Eukaryota</taxon>
        <taxon>Metazoa</taxon>
        <taxon>Chordata</taxon>
        <taxon>Craniata</taxon>
        <taxon>Vertebrata</taxon>
        <taxon>Euteleostomi</taxon>
        <taxon>Mammalia</taxon>
        <taxon>Eutheria</taxon>
        <taxon>Euarchontoglires</taxon>
        <taxon>Primates</taxon>
        <taxon>Haplorrhini</taxon>
        <taxon>Catarrhini</taxon>
        <taxon>Cercopithecidae</taxon>
        <taxon>Colobinae</taxon>
        <taxon>Piliocolobus</taxon>
    </lineage>
</organism>
<keyword evidence="5" id="KW-1133">Transmembrane helix</keyword>
<feature type="compositionally biased region" description="Basic and acidic residues" evidence="4">
    <location>
        <begin position="731"/>
        <end position="763"/>
    </location>
</feature>
<keyword evidence="1 2" id="KW-0175">Coiled coil</keyword>
<evidence type="ECO:0000256" key="1">
    <source>
        <dbReference type="ARBA" id="ARBA00023054"/>
    </source>
</evidence>
<name>A0A8C9IGD7_9PRIM</name>
<protein>
    <submittedName>
        <fullName evidence="8">SLIT-ROBO Rho GTPase activating protein 3</fullName>
    </submittedName>
</protein>
<gene>
    <name evidence="8" type="primary">SRGAP3</name>
</gene>
<feature type="transmembrane region" description="Helical" evidence="5">
    <location>
        <begin position="1007"/>
        <end position="1027"/>
    </location>
</feature>
<dbReference type="PANTHER" id="PTHR14166">
    <property type="entry name" value="SLIT-ROBO RHO GTPASE ACTIVATING PROTEIN"/>
    <property type="match status" value="1"/>
</dbReference>
<dbReference type="FunFam" id="1.10.555.10:FF:000013">
    <property type="entry name" value="SLIT-ROBO Rho GTPase activating protein 3"/>
    <property type="match status" value="1"/>
</dbReference>
<evidence type="ECO:0000313" key="9">
    <source>
        <dbReference type="Proteomes" id="UP000694416"/>
    </source>
</evidence>
<reference evidence="8" key="2">
    <citation type="submission" date="2025-09" db="UniProtKB">
        <authorList>
            <consortium name="Ensembl"/>
        </authorList>
    </citation>
    <scope>IDENTIFICATION</scope>
</reference>
<accession>A0A8C9IGD7</accession>
<proteinExistence type="predicted"/>
<dbReference type="InterPro" id="IPR000198">
    <property type="entry name" value="RhoGAP_dom"/>
</dbReference>
<feature type="region of interest" description="Disordered" evidence="4">
    <location>
        <begin position="205"/>
        <end position="225"/>
    </location>
</feature>
<dbReference type="InterPro" id="IPR051627">
    <property type="entry name" value="SLIT-ROBO_RhoGAP"/>
</dbReference>
<dbReference type="Proteomes" id="UP000694416">
    <property type="component" value="Unplaced"/>
</dbReference>
<dbReference type="PROSITE" id="PS51741">
    <property type="entry name" value="F_BAR"/>
    <property type="match status" value="1"/>
</dbReference>
<feature type="domain" description="F-BAR" evidence="7">
    <location>
        <begin position="19"/>
        <end position="314"/>
    </location>
</feature>
<keyword evidence="5" id="KW-0472">Membrane</keyword>
<evidence type="ECO:0000259" key="6">
    <source>
        <dbReference type="PROSITE" id="PS50238"/>
    </source>
</evidence>
<feature type="region of interest" description="Disordered" evidence="4">
    <location>
        <begin position="819"/>
        <end position="877"/>
    </location>
</feature>
<dbReference type="InterPro" id="IPR027267">
    <property type="entry name" value="AH/BAR_dom_sf"/>
</dbReference>
<dbReference type="InterPro" id="IPR001060">
    <property type="entry name" value="FCH_dom"/>
</dbReference>
<feature type="compositionally biased region" description="Pro residues" evidence="4">
    <location>
        <begin position="824"/>
        <end position="836"/>
    </location>
</feature>
<feature type="compositionally biased region" description="Basic and acidic residues" evidence="4">
    <location>
        <begin position="859"/>
        <end position="868"/>
    </location>
</feature>
<dbReference type="SMART" id="SM00324">
    <property type="entry name" value="RhoGAP"/>
    <property type="match status" value="1"/>
</dbReference>
<evidence type="ECO:0000256" key="5">
    <source>
        <dbReference type="SAM" id="Phobius"/>
    </source>
</evidence>
<dbReference type="SUPFAM" id="SSF48350">
    <property type="entry name" value="GTPase activation domain, GAP"/>
    <property type="match status" value="1"/>
</dbReference>
<dbReference type="AlphaFoldDB" id="A0A8C9IGD7"/>
<evidence type="ECO:0000256" key="3">
    <source>
        <dbReference type="SAM" id="Coils"/>
    </source>
</evidence>
<reference evidence="8" key="1">
    <citation type="submission" date="2025-08" db="UniProtKB">
        <authorList>
            <consortium name="Ensembl"/>
        </authorList>
    </citation>
    <scope>IDENTIFICATION</scope>
</reference>
<dbReference type="SUPFAM" id="SSF103657">
    <property type="entry name" value="BAR/IMD domain-like"/>
    <property type="match status" value="1"/>
</dbReference>
<dbReference type="CDD" id="cd07684">
    <property type="entry name" value="F-BAR_srGAP3"/>
    <property type="match status" value="1"/>
</dbReference>
<feature type="compositionally biased region" description="Low complexity" evidence="4">
    <location>
        <begin position="837"/>
        <end position="856"/>
    </location>
</feature>
<keyword evidence="9" id="KW-1185">Reference proteome</keyword>
<evidence type="ECO:0000256" key="4">
    <source>
        <dbReference type="SAM" id="MobiDB-lite"/>
    </source>
</evidence>
<feature type="domain" description="Rho-GAP" evidence="6">
    <location>
        <begin position="506"/>
        <end position="694"/>
    </location>
</feature>
<dbReference type="SMART" id="SM00055">
    <property type="entry name" value="FCH"/>
    <property type="match status" value="1"/>
</dbReference>
<dbReference type="InterPro" id="IPR008936">
    <property type="entry name" value="Rho_GTPase_activation_prot"/>
</dbReference>
<dbReference type="PROSITE" id="PS50238">
    <property type="entry name" value="RHOGAP"/>
    <property type="match status" value="1"/>
</dbReference>
<evidence type="ECO:0000259" key="7">
    <source>
        <dbReference type="PROSITE" id="PS51741"/>
    </source>
</evidence>
<feature type="coiled-coil region" evidence="3">
    <location>
        <begin position="359"/>
        <end position="386"/>
    </location>
</feature>
<dbReference type="Ensembl" id="ENSPTET00000048751.1">
    <property type="protein sequence ID" value="ENSPTEP00000035860.1"/>
    <property type="gene ID" value="ENSPTEG00000033779.1"/>
</dbReference>
<dbReference type="CDD" id="cd04383">
    <property type="entry name" value="RhoGAP_srGAP"/>
    <property type="match status" value="1"/>
</dbReference>
<feature type="region of interest" description="Disordered" evidence="4">
    <location>
        <begin position="715"/>
        <end position="805"/>
    </location>
</feature>
<dbReference type="GO" id="GO:0007165">
    <property type="term" value="P:signal transduction"/>
    <property type="evidence" value="ECO:0007669"/>
    <property type="project" value="InterPro"/>
</dbReference>
<dbReference type="InterPro" id="IPR031160">
    <property type="entry name" value="F_BAR_dom"/>
</dbReference>
<keyword evidence="5" id="KW-0812">Transmembrane</keyword>
<evidence type="ECO:0000313" key="8">
    <source>
        <dbReference type="Ensembl" id="ENSPTEP00000035860.1"/>
    </source>
</evidence>
<feature type="region of interest" description="Disordered" evidence="4">
    <location>
        <begin position="471"/>
        <end position="493"/>
    </location>
</feature>
<dbReference type="FunFam" id="1.20.1270.60:FF:000020">
    <property type="entry name" value="SLIT-ROBO Rho GTPase activating protein 3"/>
    <property type="match status" value="1"/>
</dbReference>
<sequence>MSSQTKFKKDKEIIAEYEAQIKEIRTQLVEQFKCLEQQSESRLQLLQDLQEFFRRKAEIELEYSRSLEKLAERFSSKIRSSREHQFKKDQYLLSPVNCWYLVLHQTRRESRDHATLNDIFMNNVIVRLSQISEDVIRLFKKSKEIGLQMHEELLKVTNELYTVMKTYHMYHAESISAESKLKEAEKQEEKQFNKSGDLSMNLLRHEDRPQRRSSVKKIEKMKEKRQAKYSENKLKCTKARNDYLLNLAATNAAISKYYIHDVSDLIDCCDLGFHASLARTFRTYLSAEYNLETSRHEGLDVIENAVDNLDSRSDKHTVMDMCNQVFCPPLKFEFQPHMGDEVCQVSAQQPVQTELLMRYHQLQSRLATLKIENEEVRKTLDATMQTLQDMLTVEDFDVSDAFQHSRSTESVKSAASETYMSKINIAKRRANQQETEMFYFTKFKEYVNGSNLITKLQAKHDLLKQTLGEGERAECGTTRPPCLPPKPQKMRRPRPLSVYSHKLFNGSMEAFIKDSGQAIPLVVESCIRYINLYGLQQQGIFRVPGSQVEVNDIKNSFERGEDPLVDDQNERDINSVAGVLKLYFRGLENPLFPKERFQDLISTIKLENPAERVHQIQQILVTLPRVVIVVMRYLFAFLNHLSQYSDENMMDPYNLAICFGPTLMHIPDGQDPVSCQAHINEVIKTIIIHHEAIFPSPRELEGPVYEKCMAGGEEYCDSPHSEPGTIDEVDHDNGTEPHTSDEGHREDHEHGSARVAGTREAEHGQAGARCGAGHPGAPEEPARPHQLGARQSPSHHRHPRPRCRHAPQQQLLHRDDDHLQASPVRPPGWRPAPPAPHAARAAGGPAPVQQQQQLGRGQPGRDAHREDVPQQLSGQVGHHVTCRMGRTAMAHCGSPRPRVALVASMCFPVTLALEGRGQSGRACLCRAEAQALAAAHVQPWESHRPLACQQTPRGVLELEQPQPQHFLTSRQNTTWLLPHIVTGNFLSRHSLYIRICVCISMCAYIHMYMYVCVCRCVYIYIFMHLYTYTRSGHTRTKCI</sequence>
<dbReference type="Pfam" id="PF00620">
    <property type="entry name" value="RhoGAP"/>
    <property type="match status" value="1"/>
</dbReference>
<feature type="compositionally biased region" description="Basic residues" evidence="4">
    <location>
        <begin position="793"/>
        <end position="805"/>
    </location>
</feature>
<dbReference type="Gene3D" id="1.10.555.10">
    <property type="entry name" value="Rho GTPase activation protein"/>
    <property type="match status" value="1"/>
</dbReference>
<dbReference type="Pfam" id="PF00611">
    <property type="entry name" value="FCH"/>
    <property type="match status" value="1"/>
</dbReference>
<evidence type="ECO:0000256" key="2">
    <source>
        <dbReference type="PROSITE-ProRule" id="PRU01077"/>
    </source>
</evidence>